<evidence type="ECO:0000256" key="8">
    <source>
        <dbReference type="ARBA" id="ARBA00023134"/>
    </source>
</evidence>
<keyword evidence="6" id="KW-0547">Nucleotide-binding</keyword>
<dbReference type="Pfam" id="PF07714">
    <property type="entry name" value="PK_Tyr_Ser-Thr"/>
    <property type="match status" value="1"/>
</dbReference>
<dbReference type="InterPro" id="IPR029787">
    <property type="entry name" value="Nucleotide_cyclase"/>
</dbReference>
<dbReference type="PROSITE" id="PS50125">
    <property type="entry name" value="GUANYLATE_CYCLASE_2"/>
    <property type="match status" value="1"/>
</dbReference>
<evidence type="ECO:0000256" key="7">
    <source>
        <dbReference type="ARBA" id="ARBA00022989"/>
    </source>
</evidence>
<dbReference type="PROSITE" id="PS00452">
    <property type="entry name" value="GUANYLATE_CYCLASE_1"/>
    <property type="match status" value="1"/>
</dbReference>
<name>A0AAE0Z052_9GAST</name>
<proteinExistence type="inferred from homology"/>
<gene>
    <name evidence="19" type="ORF">RRG08_059415</name>
</gene>
<evidence type="ECO:0000259" key="17">
    <source>
        <dbReference type="PROSITE" id="PS50011"/>
    </source>
</evidence>
<evidence type="ECO:0000256" key="4">
    <source>
        <dbReference type="ARBA" id="ARBA00022692"/>
    </source>
</evidence>
<protein>
    <recommendedName>
        <fullName evidence="3 15">Guanylate cyclase</fullName>
        <ecNumber evidence="3 15">4.6.1.2</ecNumber>
    </recommendedName>
</protein>
<keyword evidence="20" id="KW-1185">Reference proteome</keyword>
<dbReference type="FunFam" id="1.10.510.10:FF:000420">
    <property type="entry name" value="Guanylate cyclase"/>
    <property type="match status" value="1"/>
</dbReference>
<dbReference type="EMBL" id="JAWDGP010005026">
    <property type="protein sequence ID" value="KAK3760297.1"/>
    <property type="molecule type" value="Genomic_DNA"/>
</dbReference>
<comment type="subcellular location">
    <subcellularLocation>
        <location evidence="2">Membrane</location>
        <topology evidence="2">Single-pass type I membrane protein</topology>
    </subcellularLocation>
</comment>
<dbReference type="InterPro" id="IPR050401">
    <property type="entry name" value="Cyclic_nucleotide_synthase"/>
</dbReference>
<dbReference type="GO" id="GO:0005525">
    <property type="term" value="F:GTP binding"/>
    <property type="evidence" value="ECO:0007669"/>
    <property type="project" value="UniProtKB-KW"/>
</dbReference>
<dbReference type="Pfam" id="PF01094">
    <property type="entry name" value="ANF_receptor"/>
    <property type="match status" value="1"/>
</dbReference>
<dbReference type="GO" id="GO:0001653">
    <property type="term" value="F:peptide receptor activity"/>
    <property type="evidence" value="ECO:0007669"/>
    <property type="project" value="TreeGrafter"/>
</dbReference>
<dbReference type="GO" id="GO:0035556">
    <property type="term" value="P:intracellular signal transduction"/>
    <property type="evidence" value="ECO:0007669"/>
    <property type="project" value="InterPro"/>
</dbReference>
<dbReference type="InterPro" id="IPR018297">
    <property type="entry name" value="A/G_cyclase_CS"/>
</dbReference>
<dbReference type="GO" id="GO:0005886">
    <property type="term" value="C:plasma membrane"/>
    <property type="evidence" value="ECO:0007669"/>
    <property type="project" value="TreeGrafter"/>
</dbReference>
<feature type="domain" description="Guanylate cyclase" evidence="18">
    <location>
        <begin position="773"/>
        <end position="903"/>
    </location>
</feature>
<evidence type="ECO:0000256" key="10">
    <source>
        <dbReference type="ARBA" id="ARBA00023170"/>
    </source>
</evidence>
<evidence type="ECO:0000256" key="6">
    <source>
        <dbReference type="ARBA" id="ARBA00022741"/>
    </source>
</evidence>
<evidence type="ECO:0000256" key="15">
    <source>
        <dbReference type="RuleBase" id="RU003431"/>
    </source>
</evidence>
<dbReference type="PRINTS" id="PR00255">
    <property type="entry name" value="NATPEPTIDER"/>
</dbReference>
<feature type="region of interest" description="Disordered" evidence="16">
    <location>
        <begin position="1308"/>
        <end position="1340"/>
    </location>
</feature>
<keyword evidence="11" id="KW-0325">Glycoprotein</keyword>
<sequence length="1505" mass="169102">MTFSQLNPAKRFAFITLYCTASEVSNRALYPTFARTKPTDSQISGSVVSILKRFNWKRVTFIHQLNKEYNITAETIIKLMRNHGIQVNSLHTYSGPYFHAHQLNPFIKIVRETRHNTRIYVMLGESNDFVGLLDHLQDLGLLDTGAYFVVGVTRDTYDLQKPQEFLQGIFEYIITNKTVLAYRHFFSIVHTPPLDPKYNEFKQIVDRYLELPPFNLTNHLKEETTNISRMIKPEASYLYDAVTLYAKVVTEIINEGGDYTDGRLIVGRIQGRTYKSAFGYLTKIDENGDTQGNFSLIMCKQKDGLWGMFPVGTFQQDPEGGPLPVLHGGAGIHWINGEPPPDEPECGFKHERCIPEKTFTTEIAAGVAGTLVFLTIIGAYILYNNWRYEQELAGLLWKIDFYKEIELTTNPYFNSEKNNKTMQGSMYRSSSQTSLMSVADLDIRQLFTHVAIYKGTVVAIRKVEKAHIELTRSVKKELKTLRELRHDNINPFIGACVEPPCICIVTGYCSKGSLQDILENEDIQLDSMFIASLVFDIIKAMIYLHASEVISHGRLKSSNCVVDSRWVLKVTDFGLHEFTAGEVHAAGEYAKYRNMLWKAPELIRDRHIPARGTQEGDVYSFAIILFEMHSRNGPYGMCELTPKEIVERVVTKDENGLPFRPRLSEISSTPKFITDVIKECWSEDPLRRPDFKSLRTQLKPMQKGMKSSIFDNMMSIMEKYASNLESLVHSRTDELIEEKKKTEELLQDMLPGAVADQLMHGKQVEAESFNSVTIFFSDICGFTVLSSESTPMQIVDMLNSLYTLFDSIIEFYDVYKVETIGDAYMVVSGLPKRNGNRHAGEIASMALNLLQELVKFEIPHRPEEKIKLRIGVHSGPVVAGVVGRKMPRYCLFGDTVNVASRMESTSQALAIHISETTTILLMQIGGFELQERGNIDIKGKGVMKTYWLLGEDKSRQRQRVERGIARIERTGSTRRRARHLDVKPMTPTFNLRCEDRGSPQLTGGQGLMVAGGSVRGDSTNTMSQSLSGSPCNSMMNCGLDSHSPGGGSLKFHSHSHPYSAVKTQYSNFLHPYSLLVGPTSHELMRRSSSRRRRLKFTIGGAPEEDERKEIDSLCGLDDNLDALEFTADALPTIVRGKEEEGYGVDVSGDGHQRPLGEDSFTASSTDCIYRSQKEKRRSPTSVSLGTSDSLRGARSSAFDYPCEIVRDKEPSSEISRTKSTEQAKFSHEYEQGVKDIKAPIVKIESFDCDSPRSLRAGHDAELISLPADDASDTHSSTHCDPQESCITCVMNEHQLDFPEYQFENCSKSPAAENSDCSHRVTRDESSPRKNTDMLGKSGTSMTNDFHNHGASSSCGNFERADPLSGSNTHQKMLKNSNGMMNFLPLQPIASNRVSPISERSDQFCGADLERKDKSTRKNRLNSCPVSEPTLPCFAHGLDSPQQPGNVMCEAPAQTSKIRRSSNDQQQMTSELSDAVSLEMIPLLEDSRKVIECGFYKQDCDKDELV</sequence>
<evidence type="ECO:0000256" key="3">
    <source>
        <dbReference type="ARBA" id="ARBA00012202"/>
    </source>
</evidence>
<dbReference type="Gene3D" id="1.10.510.10">
    <property type="entry name" value="Transferase(Phosphotransferase) domain 1"/>
    <property type="match status" value="1"/>
</dbReference>
<evidence type="ECO:0000313" key="20">
    <source>
        <dbReference type="Proteomes" id="UP001283361"/>
    </source>
</evidence>
<evidence type="ECO:0000256" key="5">
    <source>
        <dbReference type="ARBA" id="ARBA00022729"/>
    </source>
</evidence>
<dbReference type="Gene3D" id="3.40.50.2300">
    <property type="match status" value="2"/>
</dbReference>
<dbReference type="FunFam" id="3.30.70.1230:FF:000004">
    <property type="entry name" value="Guanylate cyclase"/>
    <property type="match status" value="1"/>
</dbReference>
<dbReference type="InterPro" id="IPR001054">
    <property type="entry name" value="A/G_cyclase"/>
</dbReference>
<reference evidence="19" key="1">
    <citation type="journal article" date="2023" name="G3 (Bethesda)">
        <title>A reference genome for the long-term kleptoplast-retaining sea slug Elysia crispata morphotype clarki.</title>
        <authorList>
            <person name="Eastman K.E."/>
            <person name="Pendleton A.L."/>
            <person name="Shaikh M.A."/>
            <person name="Suttiyut T."/>
            <person name="Ogas R."/>
            <person name="Tomko P."/>
            <person name="Gavelis G."/>
            <person name="Widhalm J.R."/>
            <person name="Wisecaver J.H."/>
        </authorList>
    </citation>
    <scope>NUCLEOTIDE SEQUENCE</scope>
    <source>
        <strain evidence="19">ECLA1</strain>
    </source>
</reference>
<evidence type="ECO:0000256" key="12">
    <source>
        <dbReference type="ARBA" id="ARBA00023239"/>
    </source>
</evidence>
<dbReference type="Pfam" id="PF00211">
    <property type="entry name" value="Guanylate_cyc"/>
    <property type="match status" value="1"/>
</dbReference>
<feature type="region of interest" description="Disordered" evidence="16">
    <location>
        <begin position="1141"/>
        <end position="1191"/>
    </location>
</feature>
<feature type="compositionally biased region" description="Basic and acidic residues" evidence="16">
    <location>
        <begin position="1315"/>
        <end position="1331"/>
    </location>
</feature>
<dbReference type="InterPro" id="IPR001170">
    <property type="entry name" value="ANPR/GUC"/>
</dbReference>
<dbReference type="GO" id="GO:0004383">
    <property type="term" value="F:guanylate cyclase activity"/>
    <property type="evidence" value="ECO:0007669"/>
    <property type="project" value="UniProtKB-EC"/>
</dbReference>
<dbReference type="PANTHER" id="PTHR11920">
    <property type="entry name" value="GUANYLYL CYCLASE"/>
    <property type="match status" value="1"/>
</dbReference>
<feature type="domain" description="Protein kinase" evidence="17">
    <location>
        <begin position="412"/>
        <end position="702"/>
    </location>
</feature>
<dbReference type="CDD" id="cd07302">
    <property type="entry name" value="CHD"/>
    <property type="match status" value="1"/>
</dbReference>
<evidence type="ECO:0000256" key="14">
    <source>
        <dbReference type="RuleBase" id="RU000405"/>
    </source>
</evidence>
<comment type="caution">
    <text evidence="19">The sequence shown here is derived from an EMBL/GenBank/DDBJ whole genome shotgun (WGS) entry which is preliminary data.</text>
</comment>
<dbReference type="SUPFAM" id="SSF56112">
    <property type="entry name" value="Protein kinase-like (PK-like)"/>
    <property type="match status" value="1"/>
</dbReference>
<accession>A0AAE0Z052</accession>
<dbReference type="InterPro" id="IPR011009">
    <property type="entry name" value="Kinase-like_dom_sf"/>
</dbReference>
<dbReference type="InterPro" id="IPR001245">
    <property type="entry name" value="Ser-Thr/Tyr_kinase_cat_dom"/>
</dbReference>
<keyword evidence="7" id="KW-1133">Transmembrane helix</keyword>
<evidence type="ECO:0000256" key="9">
    <source>
        <dbReference type="ARBA" id="ARBA00023136"/>
    </source>
</evidence>
<feature type="compositionally biased region" description="Polar residues" evidence="16">
    <location>
        <begin position="1179"/>
        <end position="1189"/>
    </location>
</feature>
<keyword evidence="10" id="KW-0675">Receptor</keyword>
<organism evidence="19 20">
    <name type="scientific">Elysia crispata</name>
    <name type="common">lettuce slug</name>
    <dbReference type="NCBI Taxonomy" id="231223"/>
    <lineage>
        <taxon>Eukaryota</taxon>
        <taxon>Metazoa</taxon>
        <taxon>Spiralia</taxon>
        <taxon>Lophotrochozoa</taxon>
        <taxon>Mollusca</taxon>
        <taxon>Gastropoda</taxon>
        <taxon>Heterobranchia</taxon>
        <taxon>Euthyneura</taxon>
        <taxon>Panpulmonata</taxon>
        <taxon>Sacoglossa</taxon>
        <taxon>Placobranchoidea</taxon>
        <taxon>Plakobranchidae</taxon>
        <taxon>Elysia</taxon>
    </lineage>
</organism>
<dbReference type="InterPro" id="IPR028082">
    <property type="entry name" value="Peripla_BP_I"/>
</dbReference>
<dbReference type="Proteomes" id="UP001283361">
    <property type="component" value="Unassembled WGS sequence"/>
</dbReference>
<dbReference type="PROSITE" id="PS50011">
    <property type="entry name" value="PROTEIN_KINASE_DOM"/>
    <property type="match status" value="1"/>
</dbReference>
<keyword evidence="8" id="KW-0342">GTP-binding</keyword>
<dbReference type="GO" id="GO:0004016">
    <property type="term" value="F:adenylate cyclase activity"/>
    <property type="evidence" value="ECO:0007669"/>
    <property type="project" value="TreeGrafter"/>
</dbReference>
<keyword evidence="4" id="KW-0812">Transmembrane</keyword>
<evidence type="ECO:0000313" key="19">
    <source>
        <dbReference type="EMBL" id="KAK3760297.1"/>
    </source>
</evidence>
<dbReference type="EC" id="4.6.1.2" evidence="3 15"/>
<comment type="similarity">
    <text evidence="14">Belongs to the adenylyl cyclase class-4/guanylyl cyclase family.</text>
</comment>
<dbReference type="GO" id="GO:0007168">
    <property type="term" value="P:receptor guanylyl cyclase signaling pathway"/>
    <property type="evidence" value="ECO:0007669"/>
    <property type="project" value="TreeGrafter"/>
</dbReference>
<dbReference type="Gene3D" id="3.30.70.1230">
    <property type="entry name" value="Nucleotide cyclase"/>
    <property type="match status" value="1"/>
</dbReference>
<dbReference type="GO" id="GO:0004672">
    <property type="term" value="F:protein kinase activity"/>
    <property type="evidence" value="ECO:0007669"/>
    <property type="project" value="InterPro"/>
</dbReference>
<dbReference type="SMART" id="SM00044">
    <property type="entry name" value="CYCc"/>
    <property type="match status" value="1"/>
</dbReference>
<dbReference type="CDD" id="cd14042">
    <property type="entry name" value="PK_GC-A_B"/>
    <property type="match status" value="1"/>
</dbReference>
<keyword evidence="13 15" id="KW-0141">cGMP biosynthesis</keyword>
<keyword evidence="12 14" id="KW-0456">Lyase</keyword>
<dbReference type="PANTHER" id="PTHR11920:SF335">
    <property type="entry name" value="GUANYLATE CYCLASE"/>
    <property type="match status" value="1"/>
</dbReference>
<dbReference type="SUPFAM" id="SSF55073">
    <property type="entry name" value="Nucleotide cyclase"/>
    <property type="match status" value="1"/>
</dbReference>
<dbReference type="GO" id="GO:0005524">
    <property type="term" value="F:ATP binding"/>
    <property type="evidence" value="ECO:0007669"/>
    <property type="project" value="InterPro"/>
</dbReference>
<evidence type="ECO:0000256" key="13">
    <source>
        <dbReference type="ARBA" id="ARBA00023293"/>
    </source>
</evidence>
<evidence type="ECO:0000259" key="18">
    <source>
        <dbReference type="PROSITE" id="PS50125"/>
    </source>
</evidence>
<keyword evidence="9" id="KW-0472">Membrane</keyword>
<evidence type="ECO:0000256" key="16">
    <source>
        <dbReference type="SAM" id="MobiDB-lite"/>
    </source>
</evidence>
<dbReference type="InterPro" id="IPR000719">
    <property type="entry name" value="Prot_kinase_dom"/>
</dbReference>
<comment type="catalytic activity">
    <reaction evidence="1 15">
        <text>GTP = 3',5'-cyclic GMP + diphosphate</text>
        <dbReference type="Rhea" id="RHEA:13665"/>
        <dbReference type="ChEBI" id="CHEBI:33019"/>
        <dbReference type="ChEBI" id="CHEBI:37565"/>
        <dbReference type="ChEBI" id="CHEBI:57746"/>
        <dbReference type="EC" id="4.6.1.2"/>
    </reaction>
</comment>
<evidence type="ECO:0000256" key="2">
    <source>
        <dbReference type="ARBA" id="ARBA00004479"/>
    </source>
</evidence>
<dbReference type="InterPro" id="IPR001828">
    <property type="entry name" value="ANF_lig-bd_rcpt"/>
</dbReference>
<dbReference type="SUPFAM" id="SSF53822">
    <property type="entry name" value="Periplasmic binding protein-like I"/>
    <property type="match status" value="1"/>
</dbReference>
<evidence type="ECO:0000256" key="11">
    <source>
        <dbReference type="ARBA" id="ARBA00023180"/>
    </source>
</evidence>
<keyword evidence="5" id="KW-0732">Signal</keyword>
<evidence type="ECO:0000256" key="1">
    <source>
        <dbReference type="ARBA" id="ARBA00001436"/>
    </source>
</evidence>